<dbReference type="InterPro" id="IPR050721">
    <property type="entry name" value="Trk_Ktr_HKT_K-transport"/>
</dbReference>
<keyword evidence="4" id="KW-0406">Ion transport</keyword>
<keyword evidence="3" id="KW-0630">Potassium</keyword>
<dbReference type="InterPro" id="IPR036721">
    <property type="entry name" value="RCK_C_sf"/>
</dbReference>
<dbReference type="Proteomes" id="UP000287872">
    <property type="component" value="Unassembled WGS sequence"/>
</dbReference>
<dbReference type="AlphaFoldDB" id="A0A401URY9"/>
<dbReference type="EMBL" id="BHYK01000031">
    <property type="protein sequence ID" value="GCD12315.1"/>
    <property type="molecule type" value="Genomic_DNA"/>
</dbReference>
<gene>
    <name evidence="6" type="primary">trk</name>
    <name evidence="6" type="ORF">Ctaglu_39380</name>
</gene>
<sequence>MYIIIIGCGRLGSGLAMELSNDGHDVVIVDKYAANLQRLRSGFNGIKIKGVEIDNDTLMEAGIDKADIFLAMTPADNINIMASQIAKNIFKVPKVIARIFDPSREFIYRKLGLQTISPTELGINIIKNKIIDKNSDTLFTLNNDISIEEITINKLKFKNVLEIEDKFNCSICAVCKNGEFMIPNKNELFKKGNKIVCSINKENKEKLVKAIMREKLI</sequence>
<protein>
    <submittedName>
        <fullName evidence="6">Potassium uptake protein TrkA</fullName>
    </submittedName>
</protein>
<organism evidence="6 7">
    <name type="scientific">Clostridium tagluense</name>
    <dbReference type="NCBI Taxonomy" id="360422"/>
    <lineage>
        <taxon>Bacteria</taxon>
        <taxon>Bacillati</taxon>
        <taxon>Bacillota</taxon>
        <taxon>Clostridia</taxon>
        <taxon>Eubacteriales</taxon>
        <taxon>Clostridiaceae</taxon>
        <taxon>Clostridium</taxon>
    </lineage>
</organism>
<evidence type="ECO:0000313" key="6">
    <source>
        <dbReference type="EMBL" id="GCD12315.1"/>
    </source>
</evidence>
<evidence type="ECO:0000259" key="5">
    <source>
        <dbReference type="PROSITE" id="PS51201"/>
    </source>
</evidence>
<accession>A0A401URY9</accession>
<dbReference type="InterPro" id="IPR036291">
    <property type="entry name" value="NAD(P)-bd_dom_sf"/>
</dbReference>
<feature type="domain" description="RCK N-terminal" evidence="5">
    <location>
        <begin position="1"/>
        <end position="118"/>
    </location>
</feature>
<keyword evidence="7" id="KW-1185">Reference proteome</keyword>
<dbReference type="PANTHER" id="PTHR43833:SF5">
    <property type="entry name" value="TRK SYSTEM POTASSIUM UPTAKE PROTEIN TRKA"/>
    <property type="match status" value="1"/>
</dbReference>
<dbReference type="SUPFAM" id="SSF51735">
    <property type="entry name" value="NAD(P)-binding Rossmann-fold domains"/>
    <property type="match status" value="1"/>
</dbReference>
<proteinExistence type="predicted"/>
<dbReference type="SUPFAM" id="SSF116726">
    <property type="entry name" value="TrkA C-terminal domain-like"/>
    <property type="match status" value="1"/>
</dbReference>
<comment type="caution">
    <text evidence="6">The sequence shown here is derived from an EMBL/GenBank/DDBJ whole genome shotgun (WGS) entry which is preliminary data.</text>
</comment>
<dbReference type="InterPro" id="IPR003148">
    <property type="entry name" value="RCK_N"/>
</dbReference>
<keyword evidence="1" id="KW-0813">Transport</keyword>
<evidence type="ECO:0000256" key="3">
    <source>
        <dbReference type="ARBA" id="ARBA00022958"/>
    </source>
</evidence>
<dbReference type="RefSeq" id="WP_125004913.1">
    <property type="nucleotide sequence ID" value="NZ_BHYK01000031.1"/>
</dbReference>
<name>A0A401URY9_9CLOT</name>
<reference evidence="6 7" key="1">
    <citation type="submission" date="2018-11" db="EMBL/GenBank/DDBJ databases">
        <title>Genome sequencing and assembly of Clostridium tagluense strain A121.</title>
        <authorList>
            <person name="Murakami T."/>
            <person name="Segawa T."/>
            <person name="Shcherbakova V.A."/>
            <person name="Mori H."/>
            <person name="Yoshimura Y."/>
        </authorList>
    </citation>
    <scope>NUCLEOTIDE SEQUENCE [LARGE SCALE GENOMIC DNA]</scope>
    <source>
        <strain evidence="6 7">A121</strain>
    </source>
</reference>
<dbReference type="PRINTS" id="PR00335">
    <property type="entry name" value="KUPTAKETRKA"/>
</dbReference>
<dbReference type="GO" id="GO:0015079">
    <property type="term" value="F:potassium ion transmembrane transporter activity"/>
    <property type="evidence" value="ECO:0007669"/>
    <property type="project" value="InterPro"/>
</dbReference>
<dbReference type="Gene3D" id="3.40.50.720">
    <property type="entry name" value="NAD(P)-binding Rossmann-like Domain"/>
    <property type="match status" value="1"/>
</dbReference>
<evidence type="ECO:0000313" key="7">
    <source>
        <dbReference type="Proteomes" id="UP000287872"/>
    </source>
</evidence>
<evidence type="ECO:0000256" key="4">
    <source>
        <dbReference type="ARBA" id="ARBA00023065"/>
    </source>
</evidence>
<evidence type="ECO:0000256" key="1">
    <source>
        <dbReference type="ARBA" id="ARBA00022448"/>
    </source>
</evidence>
<evidence type="ECO:0000256" key="2">
    <source>
        <dbReference type="ARBA" id="ARBA00022538"/>
    </source>
</evidence>
<dbReference type="GO" id="GO:0005886">
    <property type="term" value="C:plasma membrane"/>
    <property type="evidence" value="ECO:0007669"/>
    <property type="project" value="InterPro"/>
</dbReference>
<keyword evidence="2" id="KW-0633">Potassium transport</keyword>
<dbReference type="InterPro" id="IPR006036">
    <property type="entry name" value="K_uptake_TrkA"/>
</dbReference>
<dbReference type="PROSITE" id="PS51201">
    <property type="entry name" value="RCK_N"/>
    <property type="match status" value="1"/>
</dbReference>
<dbReference type="PANTHER" id="PTHR43833">
    <property type="entry name" value="POTASSIUM CHANNEL PROTEIN 2-RELATED-RELATED"/>
    <property type="match status" value="1"/>
</dbReference>
<dbReference type="Pfam" id="PF02254">
    <property type="entry name" value="TrkA_N"/>
    <property type="match status" value="1"/>
</dbReference>
<dbReference type="OrthoDB" id="9775180at2"/>